<dbReference type="Proteomes" id="UP000699462">
    <property type="component" value="Unassembled WGS sequence"/>
</dbReference>
<evidence type="ECO:0000313" key="1">
    <source>
        <dbReference type="EMBL" id="KAF8567025.1"/>
    </source>
</evidence>
<dbReference type="InterPro" id="IPR036638">
    <property type="entry name" value="HLH_DNA-bd_sf"/>
</dbReference>
<dbReference type="GO" id="GO:0046983">
    <property type="term" value="F:protein dimerization activity"/>
    <property type="evidence" value="ECO:0007669"/>
    <property type="project" value="InterPro"/>
</dbReference>
<organism evidence="1 2">
    <name type="scientific">Paragonimus westermani</name>
    <dbReference type="NCBI Taxonomy" id="34504"/>
    <lineage>
        <taxon>Eukaryota</taxon>
        <taxon>Metazoa</taxon>
        <taxon>Spiralia</taxon>
        <taxon>Lophotrochozoa</taxon>
        <taxon>Platyhelminthes</taxon>
        <taxon>Trematoda</taxon>
        <taxon>Digenea</taxon>
        <taxon>Plagiorchiida</taxon>
        <taxon>Troglotremata</taxon>
        <taxon>Troglotrematidae</taxon>
        <taxon>Paragonimus</taxon>
    </lineage>
</organism>
<comment type="caution">
    <text evidence="1">The sequence shown here is derived from an EMBL/GenBank/DDBJ whole genome shotgun (WGS) entry which is preliminary data.</text>
</comment>
<sequence>MSSTMLDLLRPSELTERTERDTDSHWNKRSQSALEDFKEIRRVQKKRIERRRRSRILDKMMNLYRLTMELIGKNIQPDVKLEKVDILGTCYTVFEYVAAMINQQPELQEKLRRSTKNLRTHLRALSDQKRRRNIRTGPYSCRGNDSWVPRFSWSDVPGENSAFSFVPGVSGTHPSAFGRHTMHSTPIIQSVREGQPIAKHERLDLSVCNNLSTPIHQHSFNQLQPVGIPDITYLPRLSINRRGLSRSRSPSSSQLDSGIDVITLHRPFSHCKGAHRPSDCYSHSAVWRPYLD</sequence>
<reference evidence="1 2" key="1">
    <citation type="submission" date="2019-07" db="EMBL/GenBank/DDBJ databases">
        <title>Annotation for the trematode Paragonimus westermani.</title>
        <authorList>
            <person name="Choi Y.-J."/>
        </authorList>
    </citation>
    <scope>NUCLEOTIDE SEQUENCE [LARGE SCALE GENOMIC DNA]</scope>
    <source>
        <strain evidence="1">180907_Pwestermani</strain>
    </source>
</reference>
<keyword evidence="2" id="KW-1185">Reference proteome</keyword>
<accession>A0A8T0DGS1</accession>
<protein>
    <recommendedName>
        <fullName evidence="3">BHLH domain-containing protein</fullName>
    </recommendedName>
</protein>
<evidence type="ECO:0008006" key="3">
    <source>
        <dbReference type="Google" id="ProtNLM"/>
    </source>
</evidence>
<dbReference type="SUPFAM" id="SSF47459">
    <property type="entry name" value="HLH, helix-loop-helix DNA-binding domain"/>
    <property type="match status" value="1"/>
</dbReference>
<evidence type="ECO:0000313" key="2">
    <source>
        <dbReference type="Proteomes" id="UP000699462"/>
    </source>
</evidence>
<name>A0A8T0DGS1_9TREM</name>
<gene>
    <name evidence="1" type="ORF">P879_07864</name>
</gene>
<dbReference type="OrthoDB" id="10372191at2759"/>
<dbReference type="AlphaFoldDB" id="A0A8T0DGS1"/>
<proteinExistence type="predicted"/>
<dbReference type="EMBL" id="JTDF01004287">
    <property type="protein sequence ID" value="KAF8567025.1"/>
    <property type="molecule type" value="Genomic_DNA"/>
</dbReference>
<dbReference type="Gene3D" id="4.10.280.10">
    <property type="entry name" value="Helix-loop-helix DNA-binding domain"/>
    <property type="match status" value="1"/>
</dbReference>